<reference evidence="9" key="1">
    <citation type="submission" date="2021-01" db="EMBL/GenBank/DDBJ databases">
        <authorList>
            <person name="Corre E."/>
            <person name="Pelletier E."/>
            <person name="Niang G."/>
            <person name="Scheremetjew M."/>
            <person name="Finn R."/>
            <person name="Kale V."/>
            <person name="Holt S."/>
            <person name="Cochrane G."/>
            <person name="Meng A."/>
            <person name="Brown T."/>
            <person name="Cohen L."/>
        </authorList>
    </citation>
    <scope>NUCLEOTIDE SEQUENCE</scope>
    <source>
        <strain evidence="9">CCMP 2712</strain>
    </source>
</reference>
<keyword evidence="6 7" id="KW-0472">Membrane</keyword>
<evidence type="ECO:0000256" key="1">
    <source>
        <dbReference type="ARBA" id="ARBA00004477"/>
    </source>
</evidence>
<comment type="similarity">
    <text evidence="2">Belongs to the INSIG family.</text>
</comment>
<evidence type="ECO:0000256" key="7">
    <source>
        <dbReference type="SAM" id="Phobius"/>
    </source>
</evidence>
<gene>
    <name evidence="9" type="ORF">GTHE00462_LOCUS31030</name>
</gene>
<dbReference type="PANTHER" id="PTHR36774">
    <property type="entry name" value="INSULIN-INDUCED PROTEIN"/>
    <property type="match status" value="1"/>
</dbReference>
<dbReference type="AlphaFoldDB" id="A0A7S4P8Y4"/>
<evidence type="ECO:0000256" key="5">
    <source>
        <dbReference type="ARBA" id="ARBA00022989"/>
    </source>
</evidence>
<evidence type="ECO:0000256" key="2">
    <source>
        <dbReference type="ARBA" id="ARBA00007475"/>
    </source>
</evidence>
<name>A0A7S4P8Y4_GUITH</name>
<protein>
    <submittedName>
        <fullName evidence="9">Uncharacterized protein</fullName>
    </submittedName>
</protein>
<comment type="subcellular location">
    <subcellularLocation>
        <location evidence="1">Endoplasmic reticulum membrane</location>
        <topology evidence="1">Multi-pass membrane protein</topology>
    </subcellularLocation>
</comment>
<dbReference type="PANTHER" id="PTHR36774:SF1">
    <property type="entry name" value="INSULIN-INDUCED PROTEIN"/>
    <property type="match status" value="1"/>
</dbReference>
<organism evidence="9">
    <name type="scientific">Guillardia theta</name>
    <name type="common">Cryptophyte</name>
    <name type="synonym">Cryptomonas phi</name>
    <dbReference type="NCBI Taxonomy" id="55529"/>
    <lineage>
        <taxon>Eukaryota</taxon>
        <taxon>Cryptophyceae</taxon>
        <taxon>Pyrenomonadales</taxon>
        <taxon>Geminigeraceae</taxon>
        <taxon>Guillardia</taxon>
    </lineage>
</organism>
<keyword evidence="5 7" id="KW-1133">Transmembrane helix</keyword>
<dbReference type="Pfam" id="PF07281">
    <property type="entry name" value="INSIG"/>
    <property type="match status" value="1"/>
</dbReference>
<dbReference type="InterPro" id="IPR025929">
    <property type="entry name" value="INSIG_fam"/>
</dbReference>
<proteinExistence type="inferred from homology"/>
<evidence type="ECO:0000256" key="6">
    <source>
        <dbReference type="ARBA" id="ARBA00023136"/>
    </source>
</evidence>
<accession>A0A7S4P8Y4</accession>
<feature type="transmembrane region" description="Helical" evidence="7">
    <location>
        <begin position="122"/>
        <end position="146"/>
    </location>
</feature>
<keyword evidence="8" id="KW-0732">Signal</keyword>
<evidence type="ECO:0000256" key="8">
    <source>
        <dbReference type="SAM" id="SignalP"/>
    </source>
</evidence>
<evidence type="ECO:0000256" key="4">
    <source>
        <dbReference type="ARBA" id="ARBA00022824"/>
    </source>
</evidence>
<dbReference type="GO" id="GO:0005789">
    <property type="term" value="C:endoplasmic reticulum membrane"/>
    <property type="evidence" value="ECO:0007669"/>
    <property type="project" value="UniProtKB-SubCell"/>
</dbReference>
<evidence type="ECO:0000256" key="3">
    <source>
        <dbReference type="ARBA" id="ARBA00022692"/>
    </source>
</evidence>
<keyword evidence="4" id="KW-0256">Endoplasmic reticulum</keyword>
<sequence>MTAGLPRHMQICLAIAALLLVHGVSTTAAFMLPSSGRSLPLRAFPNMHEQRRHVKGRSVSMQLKSKDFQTVSVWRDHLLAMATYGAMLGPQLDGYHSAFGVLKYTNPKQISLAGHFLFETDYWVPAMFALASVILGISYPILDMIFKEEELSVPTPPKSLACVSFFCFQYYCSGLLFQQGVEDVSLHLSLAISAVACWWIFDRTRTGAIMSIVTGLCGPLVEVFLLQVWPAWTGQTLYAYSAPDMLGIPLWIAWVYGCGAPAVGGLSRLTWNYVSTRTLNR</sequence>
<feature type="transmembrane region" description="Helical" evidence="7">
    <location>
        <begin position="248"/>
        <end position="271"/>
    </location>
</feature>
<feature type="signal peptide" evidence="8">
    <location>
        <begin position="1"/>
        <end position="29"/>
    </location>
</feature>
<keyword evidence="3 7" id="KW-0812">Transmembrane</keyword>
<evidence type="ECO:0000313" key="9">
    <source>
        <dbReference type="EMBL" id="CAE2327377.1"/>
    </source>
</evidence>
<feature type="transmembrane region" description="Helical" evidence="7">
    <location>
        <begin position="208"/>
        <end position="228"/>
    </location>
</feature>
<dbReference type="EMBL" id="HBKN01039660">
    <property type="protein sequence ID" value="CAE2327377.1"/>
    <property type="molecule type" value="Transcribed_RNA"/>
</dbReference>
<feature type="chain" id="PRO_5031521149" evidence="8">
    <location>
        <begin position="30"/>
        <end position="281"/>
    </location>
</feature>